<dbReference type="EMBL" id="CP128400">
    <property type="protein sequence ID" value="WJW68613.1"/>
    <property type="molecule type" value="Genomic_DNA"/>
</dbReference>
<dbReference type="Proteomes" id="UP000521676">
    <property type="component" value="Unassembled WGS sequence"/>
</dbReference>
<dbReference type="Proteomes" id="UP001431572">
    <property type="component" value="Chromosome 2"/>
</dbReference>
<evidence type="ECO:0008006" key="6">
    <source>
        <dbReference type="Google" id="ProtNLM"/>
    </source>
</evidence>
<evidence type="ECO:0000313" key="2">
    <source>
        <dbReference type="EMBL" id="NWJ48682.1"/>
    </source>
</evidence>
<keyword evidence="5" id="KW-1185">Reference proteome</keyword>
<reference evidence="2 4" key="1">
    <citation type="submission" date="2020-06" db="EMBL/GenBank/DDBJ databases">
        <title>Anoxygenic phototrophic Chloroflexota member uses a Type I reaction center.</title>
        <authorList>
            <person name="Tsuji J.M."/>
            <person name="Shaw N.A."/>
            <person name="Nagashima S."/>
            <person name="Venkiteswaran J."/>
            <person name="Schiff S.L."/>
            <person name="Hanada S."/>
            <person name="Tank M."/>
            <person name="Neufeld J.D."/>
        </authorList>
    </citation>
    <scope>NUCLEOTIDE SEQUENCE [LARGE SCALE GENOMIC DNA]</scope>
    <source>
        <strain evidence="2">L227-S17</strain>
    </source>
</reference>
<dbReference type="AlphaFoldDB" id="A0A8T7M9S3"/>
<proteinExistence type="predicted"/>
<feature type="region of interest" description="Disordered" evidence="1">
    <location>
        <begin position="1"/>
        <end position="20"/>
    </location>
</feature>
<organism evidence="2 4">
    <name type="scientific">Candidatus Chlorohelix allophototropha</name>
    <dbReference type="NCBI Taxonomy" id="3003348"/>
    <lineage>
        <taxon>Bacteria</taxon>
        <taxon>Bacillati</taxon>
        <taxon>Chloroflexota</taxon>
        <taxon>Chloroflexia</taxon>
        <taxon>Candidatus Chloroheliales</taxon>
        <taxon>Candidatus Chloroheliaceae</taxon>
        <taxon>Candidatus Chlorohelix</taxon>
    </lineage>
</organism>
<evidence type="ECO:0000313" key="5">
    <source>
        <dbReference type="Proteomes" id="UP001431572"/>
    </source>
</evidence>
<evidence type="ECO:0000256" key="1">
    <source>
        <dbReference type="SAM" id="MobiDB-lite"/>
    </source>
</evidence>
<dbReference type="EMBL" id="JACATZ010000003">
    <property type="protein sequence ID" value="NWJ48682.1"/>
    <property type="molecule type" value="Genomic_DNA"/>
</dbReference>
<dbReference type="RefSeq" id="WP_341470518.1">
    <property type="nucleotide sequence ID" value="NZ_CP128400.1"/>
</dbReference>
<sequence>MGNRRTKSDLPDEPQKGDDFKQIHGIGPSVETRLQKAGILTYSQFALLSPADVAALLLDIAGMTAERIAKQDWIGQARALAPGNSPVERFENPVSKKKKESYAIFTLEMLLDEQHIVQRMSVVNVLEGLEETWDGWNETWLREFISRSANLSLPETAPAPRLSKGIREVKPVLEGEALLETLEAVPTHRHNSNSVFRSGEPYIVSLNLDLSKVVVQPTAPLKLSAVVKAKSLSGGNRYTLCEATETAEPGSKASLKMNGVALKPGLYRTEAVVTLITPESINGLTTKFEGSLFQIY</sequence>
<name>A0A8T7M9S3_9CHLR</name>
<dbReference type="Gene3D" id="1.10.150.20">
    <property type="entry name" value="5' to 3' exonuclease, C-terminal subdomain"/>
    <property type="match status" value="1"/>
</dbReference>
<reference evidence="3" key="2">
    <citation type="journal article" date="2024" name="Nature">
        <title>Anoxygenic phototroph of the Chloroflexota uses a type I reaction centre.</title>
        <authorList>
            <person name="Tsuji J.M."/>
            <person name="Shaw N.A."/>
            <person name="Nagashima S."/>
            <person name="Venkiteswaran J.J."/>
            <person name="Schiff S.L."/>
            <person name="Watanabe T."/>
            <person name="Fukui M."/>
            <person name="Hanada S."/>
            <person name="Tank M."/>
            <person name="Neufeld J.D."/>
        </authorList>
    </citation>
    <scope>NUCLEOTIDE SEQUENCE</scope>
    <source>
        <strain evidence="3">L227-S17</strain>
    </source>
</reference>
<evidence type="ECO:0000313" key="4">
    <source>
        <dbReference type="Proteomes" id="UP000521676"/>
    </source>
</evidence>
<gene>
    <name evidence="2" type="ORF">HXX08_22710</name>
    <name evidence="3" type="ORF">OZ401_004227</name>
</gene>
<evidence type="ECO:0000313" key="3">
    <source>
        <dbReference type="EMBL" id="WJW68613.1"/>
    </source>
</evidence>
<protein>
    <recommendedName>
        <fullName evidence="6">Helix-hairpin-helix domain-containing protein</fullName>
    </recommendedName>
</protein>
<accession>A0A8T7M9S3</accession>